<keyword evidence="8" id="KW-1185">Reference proteome</keyword>
<dbReference type="GO" id="GO:0016829">
    <property type="term" value="F:lyase activity"/>
    <property type="evidence" value="ECO:0007669"/>
    <property type="project" value="UniProtKB-KW"/>
</dbReference>
<feature type="domain" description="Heparinase II/III-like C-terminal" evidence="5">
    <location>
        <begin position="409"/>
        <end position="639"/>
    </location>
</feature>
<sequence>MTVSAGSPGWYLRRLSRMGPREVGGRAVDTVRRRRWRSARPECPGAPGARFTAVLPAGTVASVDPDAAKRLVAEADRLMAGHAEYFGVERDDLVDPDWWFDPKTGRRAPWGYAFDVPYRDEEAVGDIKQIWELSRHQYLTVLAAAYAVTGDERYAERVAEHLRSWWAANAPLRGVHWTSGIELGIRLLSWVWVRRLLDGWAGAAGLFEGNPVAVSQIWHHQRWLAAFPSRGSSANNHVVAEAAGQFAAACAFDWFPASARWRADALRSLERHLRSNTFPSGLNRELASEYHGLVLELGLAALAEADAARVPVPAAVRLVLLRMTDALAAVVDGRLRPPRQGDADDGHGLVVDGAGTDRWGSLLATGEAVFGRLDWWPEVTGTDVRTTLLAALVRPYGKGGGTPAVRRPASRPAHFADAGLTVLRGPGGIWCRCDGGPHGFLSIAAHAHADALSVEVRHDGVDVLADPGTYCYHGQPEWRRYFRSTLGHNTLELGGTDQSVSGGPFLWTRHARSRVLVADASGGDTARWCAEHDGYEGAVHRRRVELDGGNRELRVVDEVTGGRTAVRLAFHLGPAIAAELEGNRAVLRWTRDGEDRSAVLDLPGELSWRAHRGETSPPLGWYSAGFGRKEPSTTLVGSGFADGTRGFTTVLGFHG</sequence>
<keyword evidence="2" id="KW-0732">Signal</keyword>
<keyword evidence="3" id="KW-0574">Periplasm</keyword>
<dbReference type="InterPro" id="IPR008929">
    <property type="entry name" value="Chondroitin_lyas"/>
</dbReference>
<evidence type="ECO:0000256" key="3">
    <source>
        <dbReference type="ARBA" id="ARBA00022764"/>
    </source>
</evidence>
<dbReference type="PANTHER" id="PTHR39210">
    <property type="entry name" value="HEPARIN-SULFATE LYASE"/>
    <property type="match status" value="1"/>
</dbReference>
<evidence type="ECO:0000259" key="6">
    <source>
        <dbReference type="Pfam" id="PF16889"/>
    </source>
</evidence>
<gene>
    <name evidence="7" type="ORF">ACGFYS_19780</name>
</gene>
<dbReference type="PANTHER" id="PTHR39210:SF1">
    <property type="entry name" value="HEPARIN-SULFATE LYASE"/>
    <property type="match status" value="1"/>
</dbReference>
<proteinExistence type="predicted"/>
<name>A0ABW7BY42_9ACTN</name>
<protein>
    <submittedName>
        <fullName evidence="7">Alginate lyase family protein</fullName>
    </submittedName>
</protein>
<dbReference type="RefSeq" id="WP_392883164.1">
    <property type="nucleotide sequence ID" value="NZ_JBICZW010000011.1"/>
</dbReference>
<evidence type="ECO:0000256" key="1">
    <source>
        <dbReference type="ARBA" id="ARBA00004418"/>
    </source>
</evidence>
<comment type="caution">
    <text evidence="7">The sequence shown here is derived from an EMBL/GenBank/DDBJ whole genome shotgun (WGS) entry which is preliminary data.</text>
</comment>
<dbReference type="InterPro" id="IPR031680">
    <property type="entry name" value="Hepar_II_III_N"/>
</dbReference>
<evidence type="ECO:0000256" key="2">
    <source>
        <dbReference type="ARBA" id="ARBA00022729"/>
    </source>
</evidence>
<dbReference type="Gene3D" id="2.70.98.70">
    <property type="match status" value="1"/>
</dbReference>
<comment type="subcellular location">
    <subcellularLocation>
        <location evidence="1">Periplasm</location>
    </subcellularLocation>
</comment>
<dbReference type="EMBL" id="JBICZW010000011">
    <property type="protein sequence ID" value="MFG3191169.1"/>
    <property type="molecule type" value="Genomic_DNA"/>
</dbReference>
<evidence type="ECO:0000313" key="8">
    <source>
        <dbReference type="Proteomes" id="UP001604282"/>
    </source>
</evidence>
<dbReference type="Pfam" id="PF16889">
    <property type="entry name" value="Hepar_II_III_N"/>
    <property type="match status" value="1"/>
</dbReference>
<evidence type="ECO:0000259" key="5">
    <source>
        <dbReference type="Pfam" id="PF07940"/>
    </source>
</evidence>
<dbReference type="SUPFAM" id="SSF48230">
    <property type="entry name" value="Chondroitin AC/alginate lyase"/>
    <property type="match status" value="1"/>
</dbReference>
<feature type="domain" description="Heparin-sulfate lyase N-terminal" evidence="6">
    <location>
        <begin position="125"/>
        <end position="308"/>
    </location>
</feature>
<reference evidence="7 8" key="1">
    <citation type="submission" date="2024-10" db="EMBL/GenBank/DDBJ databases">
        <title>The Natural Products Discovery Center: Release of the First 8490 Sequenced Strains for Exploring Actinobacteria Biosynthetic Diversity.</title>
        <authorList>
            <person name="Kalkreuter E."/>
            <person name="Kautsar S.A."/>
            <person name="Yang D."/>
            <person name="Bader C.D."/>
            <person name="Teijaro C.N."/>
            <person name="Fluegel L."/>
            <person name="Davis C.M."/>
            <person name="Simpson J.R."/>
            <person name="Lauterbach L."/>
            <person name="Steele A.D."/>
            <person name="Gui C."/>
            <person name="Meng S."/>
            <person name="Li G."/>
            <person name="Viehrig K."/>
            <person name="Ye F."/>
            <person name="Su P."/>
            <person name="Kiefer A.F."/>
            <person name="Nichols A."/>
            <person name="Cepeda A.J."/>
            <person name="Yan W."/>
            <person name="Fan B."/>
            <person name="Jiang Y."/>
            <person name="Adhikari A."/>
            <person name="Zheng C.-J."/>
            <person name="Schuster L."/>
            <person name="Cowan T.M."/>
            <person name="Smanski M.J."/>
            <person name="Chevrette M.G."/>
            <person name="De Carvalho L.P.S."/>
            <person name="Shen B."/>
        </authorList>
    </citation>
    <scope>NUCLEOTIDE SEQUENCE [LARGE SCALE GENOMIC DNA]</scope>
    <source>
        <strain evidence="7 8">NPDC048229</strain>
    </source>
</reference>
<dbReference type="Pfam" id="PF07940">
    <property type="entry name" value="Hepar_II_III_C"/>
    <property type="match status" value="1"/>
</dbReference>
<organism evidence="7 8">
    <name type="scientific">Streptomyces omiyaensis</name>
    <dbReference type="NCBI Taxonomy" id="68247"/>
    <lineage>
        <taxon>Bacteria</taxon>
        <taxon>Bacillati</taxon>
        <taxon>Actinomycetota</taxon>
        <taxon>Actinomycetes</taxon>
        <taxon>Kitasatosporales</taxon>
        <taxon>Streptomycetaceae</taxon>
        <taxon>Streptomyces</taxon>
    </lineage>
</organism>
<dbReference type="InterPro" id="IPR012480">
    <property type="entry name" value="Hepar_II_III_C"/>
</dbReference>
<evidence type="ECO:0000256" key="4">
    <source>
        <dbReference type="ARBA" id="ARBA00023239"/>
    </source>
</evidence>
<accession>A0ABW7BY42</accession>
<dbReference type="Gene3D" id="1.50.10.100">
    <property type="entry name" value="Chondroitin AC/alginate lyase"/>
    <property type="match status" value="1"/>
</dbReference>
<dbReference type="Proteomes" id="UP001604282">
    <property type="component" value="Unassembled WGS sequence"/>
</dbReference>
<keyword evidence="4 7" id="KW-0456">Lyase</keyword>
<evidence type="ECO:0000313" key="7">
    <source>
        <dbReference type="EMBL" id="MFG3191169.1"/>
    </source>
</evidence>